<feature type="region of interest" description="Disordered" evidence="1">
    <location>
        <begin position="26"/>
        <end position="58"/>
    </location>
</feature>
<dbReference type="EMBL" id="DWXE01000016">
    <property type="protein sequence ID" value="HJB90773.1"/>
    <property type="molecule type" value="Genomic_DNA"/>
</dbReference>
<reference evidence="2" key="1">
    <citation type="journal article" date="2021" name="PeerJ">
        <title>Extensive microbial diversity within the chicken gut microbiome revealed by metagenomics and culture.</title>
        <authorList>
            <person name="Gilroy R."/>
            <person name="Ravi A."/>
            <person name="Getino M."/>
            <person name="Pursley I."/>
            <person name="Horton D.L."/>
            <person name="Alikhan N.F."/>
            <person name="Baker D."/>
            <person name="Gharbi K."/>
            <person name="Hall N."/>
            <person name="Watson M."/>
            <person name="Adriaenssens E.M."/>
            <person name="Foster-Nyarko E."/>
            <person name="Jarju S."/>
            <person name="Secka A."/>
            <person name="Antonio M."/>
            <person name="Oren A."/>
            <person name="Chaudhuri R.R."/>
            <person name="La Ragione R."/>
            <person name="Hildebrand F."/>
            <person name="Pallen M.J."/>
        </authorList>
    </citation>
    <scope>NUCLEOTIDE SEQUENCE</scope>
    <source>
        <strain evidence="2">USAMLcec3-2134</strain>
    </source>
</reference>
<evidence type="ECO:0000313" key="2">
    <source>
        <dbReference type="EMBL" id="HJB90773.1"/>
    </source>
</evidence>
<evidence type="ECO:0000256" key="1">
    <source>
        <dbReference type="SAM" id="MobiDB-lite"/>
    </source>
</evidence>
<comment type="caution">
    <text evidence="2">The sequence shown here is derived from an EMBL/GenBank/DDBJ whole genome shotgun (WGS) entry which is preliminary data.</text>
</comment>
<accession>A0A9D2SD97</accession>
<proteinExistence type="predicted"/>
<feature type="compositionally biased region" description="Basic and acidic residues" evidence="1">
    <location>
        <begin position="26"/>
        <end position="35"/>
    </location>
</feature>
<organism evidence="2 3">
    <name type="scientific">Candidatus Eisenbergiella merdigallinarum</name>
    <dbReference type="NCBI Taxonomy" id="2838552"/>
    <lineage>
        <taxon>Bacteria</taxon>
        <taxon>Bacillati</taxon>
        <taxon>Bacillota</taxon>
        <taxon>Clostridia</taxon>
        <taxon>Lachnospirales</taxon>
        <taxon>Lachnospiraceae</taxon>
        <taxon>Eisenbergiella</taxon>
    </lineage>
</organism>
<dbReference type="Proteomes" id="UP000886883">
    <property type="component" value="Unassembled WGS sequence"/>
</dbReference>
<name>A0A9D2SD97_9FIRM</name>
<protein>
    <submittedName>
        <fullName evidence="2">Uncharacterized protein</fullName>
    </submittedName>
</protein>
<sequence>MQTLQELQLLGLTFTEEQIAKEKRAVEARRQQELAKKRKRKLRRQEKKQGGPHPVQIEQDDRFFFIAGYTSGGAPYGVTWEEMGLKPWEPLEDG</sequence>
<gene>
    <name evidence="2" type="ORF">H9763_04815</name>
</gene>
<feature type="compositionally biased region" description="Basic residues" evidence="1">
    <location>
        <begin position="36"/>
        <end position="46"/>
    </location>
</feature>
<reference evidence="2" key="2">
    <citation type="submission" date="2021-04" db="EMBL/GenBank/DDBJ databases">
        <authorList>
            <person name="Gilroy R."/>
        </authorList>
    </citation>
    <scope>NUCLEOTIDE SEQUENCE</scope>
    <source>
        <strain evidence="2">USAMLcec3-2134</strain>
    </source>
</reference>
<evidence type="ECO:0000313" key="3">
    <source>
        <dbReference type="Proteomes" id="UP000886883"/>
    </source>
</evidence>
<dbReference type="AlphaFoldDB" id="A0A9D2SD97"/>